<dbReference type="SUPFAM" id="SSF55874">
    <property type="entry name" value="ATPase domain of HSP90 chaperone/DNA topoisomerase II/histidine kinase"/>
    <property type="match status" value="1"/>
</dbReference>
<evidence type="ECO:0000313" key="13">
    <source>
        <dbReference type="EMBL" id="QTX03639.1"/>
    </source>
</evidence>
<dbReference type="Pfam" id="PF02518">
    <property type="entry name" value="HATPase_c"/>
    <property type="match status" value="1"/>
</dbReference>
<keyword evidence="4" id="KW-0808">Transferase</keyword>
<dbReference type="InterPro" id="IPR011712">
    <property type="entry name" value="Sig_transdc_His_kin_sub3_dim/P"/>
</dbReference>
<dbReference type="InterPro" id="IPR050482">
    <property type="entry name" value="Sensor_HK_TwoCompSys"/>
</dbReference>
<feature type="transmembrane region" description="Helical" evidence="10">
    <location>
        <begin position="56"/>
        <end position="72"/>
    </location>
</feature>
<comment type="catalytic activity">
    <reaction evidence="1">
        <text>ATP + protein L-histidine = ADP + protein N-phospho-L-histidine.</text>
        <dbReference type="EC" id="2.7.13.3"/>
    </reaction>
</comment>
<organism evidence="13 14">
    <name type="scientific">Agromyces archimandritae</name>
    <dbReference type="NCBI Taxonomy" id="2781962"/>
    <lineage>
        <taxon>Bacteria</taxon>
        <taxon>Bacillati</taxon>
        <taxon>Actinomycetota</taxon>
        <taxon>Actinomycetes</taxon>
        <taxon>Micrococcales</taxon>
        <taxon>Microbacteriaceae</taxon>
        <taxon>Agromyces</taxon>
    </lineage>
</organism>
<keyword evidence="3" id="KW-0597">Phosphoprotein</keyword>
<evidence type="ECO:0000256" key="9">
    <source>
        <dbReference type="SAM" id="MobiDB-lite"/>
    </source>
</evidence>
<keyword evidence="8" id="KW-0902">Two-component regulatory system</keyword>
<evidence type="ECO:0000256" key="6">
    <source>
        <dbReference type="ARBA" id="ARBA00022777"/>
    </source>
</evidence>
<proteinExistence type="predicted"/>
<evidence type="ECO:0000259" key="12">
    <source>
        <dbReference type="Pfam" id="PF07730"/>
    </source>
</evidence>
<evidence type="ECO:0000256" key="4">
    <source>
        <dbReference type="ARBA" id="ARBA00022679"/>
    </source>
</evidence>
<evidence type="ECO:0000256" key="10">
    <source>
        <dbReference type="SAM" id="Phobius"/>
    </source>
</evidence>
<feature type="transmembrane region" description="Helical" evidence="10">
    <location>
        <begin position="122"/>
        <end position="140"/>
    </location>
</feature>
<dbReference type="EC" id="2.7.13.3" evidence="2"/>
<dbReference type="AlphaFoldDB" id="A0A975FKA6"/>
<keyword evidence="10" id="KW-0472">Membrane</keyword>
<sequence>MDVRAHPVARRLHAIYARHPVIVSAAGTIAVGAALLALGITGLWQNYAIFGPDTALAWHVLILAAAFPVLLLRRRHPIVALGAGTILFTADILLGGTLGMLIVLFDLIYAAAYWAGPRARRMLLGIIAGLVAISFALPVVLGEPVQIVVLFGLQNFAILATPYWWAAAVRQGRELAASEAARADDAQRIAALDRQQAIRDERSRMAQDLHDAIAGDLSAIAIHSEAALSRSPDPARDRAALVAVRAASVEGLEQMRSMIALLRTGDDSPGAPLRLADLPAIVAASEAPVSLVGETPELPTAADQALARIIAESLRNAARHAPGSQVVISFAVDAEAHRVQVRSTGGRPADPAAAGTGHGIHLMRERAERVGGRLEAGPDGDGWLVTVRMPGGAGAAPAGRTPESRGERPEPHGGRPEPHGGRPEPHGGRPEPHGDAGQTPRSHGDAGMPEGAA</sequence>
<dbReference type="EMBL" id="CP071696">
    <property type="protein sequence ID" value="QTX03639.1"/>
    <property type="molecule type" value="Genomic_DNA"/>
</dbReference>
<evidence type="ECO:0000259" key="11">
    <source>
        <dbReference type="Pfam" id="PF02518"/>
    </source>
</evidence>
<accession>A0A975FKA6</accession>
<feature type="region of interest" description="Disordered" evidence="9">
    <location>
        <begin position="341"/>
        <end position="360"/>
    </location>
</feature>
<dbReference type="GO" id="GO:0005524">
    <property type="term" value="F:ATP binding"/>
    <property type="evidence" value="ECO:0007669"/>
    <property type="project" value="UniProtKB-KW"/>
</dbReference>
<evidence type="ECO:0000313" key="14">
    <source>
        <dbReference type="Proteomes" id="UP000671914"/>
    </source>
</evidence>
<feature type="transmembrane region" description="Helical" evidence="10">
    <location>
        <begin position="147"/>
        <end position="165"/>
    </location>
</feature>
<evidence type="ECO:0000256" key="8">
    <source>
        <dbReference type="ARBA" id="ARBA00023012"/>
    </source>
</evidence>
<evidence type="ECO:0000256" key="7">
    <source>
        <dbReference type="ARBA" id="ARBA00022840"/>
    </source>
</evidence>
<evidence type="ECO:0000256" key="1">
    <source>
        <dbReference type="ARBA" id="ARBA00000085"/>
    </source>
</evidence>
<dbReference type="InterPro" id="IPR036890">
    <property type="entry name" value="HATPase_C_sf"/>
</dbReference>
<keyword evidence="5" id="KW-0547">Nucleotide-binding</keyword>
<feature type="region of interest" description="Disordered" evidence="9">
    <location>
        <begin position="373"/>
        <end position="453"/>
    </location>
</feature>
<keyword evidence="10" id="KW-1133">Transmembrane helix</keyword>
<keyword evidence="6" id="KW-0418">Kinase</keyword>
<dbReference type="GO" id="GO:0000155">
    <property type="term" value="F:phosphorelay sensor kinase activity"/>
    <property type="evidence" value="ECO:0007669"/>
    <property type="project" value="InterPro"/>
</dbReference>
<feature type="domain" description="Signal transduction histidine kinase subgroup 3 dimerisation and phosphoacceptor" evidence="12">
    <location>
        <begin position="201"/>
        <end position="266"/>
    </location>
</feature>
<dbReference type="RefSeq" id="WP_210896430.1">
    <property type="nucleotide sequence ID" value="NZ_CP071696.1"/>
</dbReference>
<gene>
    <name evidence="13" type="ORF">G127AT_09830</name>
</gene>
<evidence type="ECO:0000256" key="3">
    <source>
        <dbReference type="ARBA" id="ARBA00022553"/>
    </source>
</evidence>
<dbReference type="PANTHER" id="PTHR24421:SF10">
    <property type="entry name" value="NITRATE_NITRITE SENSOR PROTEIN NARQ"/>
    <property type="match status" value="1"/>
</dbReference>
<feature type="compositionally biased region" description="Basic and acidic residues" evidence="9">
    <location>
        <begin position="402"/>
        <end position="434"/>
    </location>
</feature>
<dbReference type="Gene3D" id="1.20.5.1930">
    <property type="match status" value="1"/>
</dbReference>
<dbReference type="PANTHER" id="PTHR24421">
    <property type="entry name" value="NITRATE/NITRITE SENSOR PROTEIN NARX-RELATED"/>
    <property type="match status" value="1"/>
</dbReference>
<dbReference type="KEGG" id="aarc:G127AT_09830"/>
<keyword evidence="10" id="KW-0812">Transmembrane</keyword>
<dbReference type="Proteomes" id="UP000671914">
    <property type="component" value="Chromosome"/>
</dbReference>
<protein>
    <recommendedName>
        <fullName evidence="2">histidine kinase</fullName>
        <ecNumber evidence="2">2.7.13.3</ecNumber>
    </recommendedName>
</protein>
<dbReference type="CDD" id="cd16917">
    <property type="entry name" value="HATPase_UhpB-NarQ-NarX-like"/>
    <property type="match status" value="1"/>
</dbReference>
<evidence type="ECO:0000256" key="5">
    <source>
        <dbReference type="ARBA" id="ARBA00022741"/>
    </source>
</evidence>
<dbReference type="Pfam" id="PF07730">
    <property type="entry name" value="HisKA_3"/>
    <property type="match status" value="1"/>
</dbReference>
<feature type="transmembrane region" description="Helical" evidence="10">
    <location>
        <begin position="92"/>
        <end position="116"/>
    </location>
</feature>
<feature type="transmembrane region" description="Helical" evidence="10">
    <location>
        <begin position="21"/>
        <end position="44"/>
    </location>
</feature>
<feature type="domain" description="Histidine kinase/HSP90-like ATPase" evidence="11">
    <location>
        <begin position="304"/>
        <end position="390"/>
    </location>
</feature>
<dbReference type="Gene3D" id="3.30.565.10">
    <property type="entry name" value="Histidine kinase-like ATPase, C-terminal domain"/>
    <property type="match status" value="1"/>
</dbReference>
<evidence type="ECO:0000256" key="2">
    <source>
        <dbReference type="ARBA" id="ARBA00012438"/>
    </source>
</evidence>
<name>A0A975FKA6_9MICO</name>
<dbReference type="GO" id="GO:0016020">
    <property type="term" value="C:membrane"/>
    <property type="evidence" value="ECO:0007669"/>
    <property type="project" value="InterPro"/>
</dbReference>
<dbReference type="InterPro" id="IPR003594">
    <property type="entry name" value="HATPase_dom"/>
</dbReference>
<reference evidence="13" key="1">
    <citation type="submission" date="2021-03" db="EMBL/GenBank/DDBJ databases">
        <title>Agromyces archimandritus sp. nov., isolated from the cockroach Archimandrita tessellata.</title>
        <authorList>
            <person name="Guzman J."/>
            <person name="Ortuzar M."/>
            <person name="Poehlein A."/>
            <person name="Daniel R."/>
            <person name="Trujillo M."/>
            <person name="Vilcinskas A."/>
        </authorList>
    </citation>
    <scope>NUCLEOTIDE SEQUENCE</scope>
    <source>
        <strain evidence="13">G127AT</strain>
    </source>
</reference>
<dbReference type="GO" id="GO:0046983">
    <property type="term" value="F:protein dimerization activity"/>
    <property type="evidence" value="ECO:0007669"/>
    <property type="project" value="InterPro"/>
</dbReference>
<keyword evidence="7" id="KW-0067">ATP-binding</keyword>
<keyword evidence="14" id="KW-1185">Reference proteome</keyword>